<name>A0A401KYM9_ASPAW</name>
<dbReference type="CDD" id="cd00167">
    <property type="entry name" value="SANT"/>
    <property type="match status" value="1"/>
</dbReference>
<feature type="region of interest" description="Disordered" evidence="1">
    <location>
        <begin position="70"/>
        <end position="134"/>
    </location>
</feature>
<feature type="region of interest" description="Disordered" evidence="1">
    <location>
        <begin position="157"/>
        <end position="249"/>
    </location>
</feature>
<feature type="compositionally biased region" description="Polar residues" evidence="1">
    <location>
        <begin position="72"/>
        <end position="98"/>
    </location>
</feature>
<feature type="region of interest" description="Disordered" evidence="1">
    <location>
        <begin position="1"/>
        <end position="33"/>
    </location>
</feature>
<dbReference type="InterPro" id="IPR001005">
    <property type="entry name" value="SANT/Myb"/>
</dbReference>
<sequence>MDRQISYNGPLTPSPLPCNFPGSRSPTLMKHPLPPKPPISMYFHAYTPLSPQPKTALRDVAAQHVEHGKSIPVNNGQNRPFANHHATASSNGVSSSPHADSVIRPSGEVNLPRPVSVTGLENDCDETSSINSDDLLHPDELFSRIWRRSDAESCEASVAHKTMDNGSETSSATSKVRGIGVPGESHPNVADNGRNGQISPMIPLSDGGKSGSSDTLGSEDPMASCQLDEESQATSSGCRGPQPVTETTVCSPSRISRSKCHRRKEPACSMLGYAELATGRGPRTRARARAEASRSFPSRQRGRPYSDAEDELLRELVYRKLDWERIEEEFGRRFTGRDLKSLQRRWSRNLKFEARPVTCSKPRGE</sequence>
<feature type="compositionally biased region" description="Polar residues" evidence="1">
    <location>
        <begin position="1"/>
        <end position="11"/>
    </location>
</feature>
<dbReference type="Pfam" id="PF13921">
    <property type="entry name" value="Myb_DNA-bind_6"/>
    <property type="match status" value="1"/>
</dbReference>
<organism evidence="3 4">
    <name type="scientific">Aspergillus awamori</name>
    <name type="common">Black koji mold</name>
    <dbReference type="NCBI Taxonomy" id="105351"/>
    <lineage>
        <taxon>Eukaryota</taxon>
        <taxon>Fungi</taxon>
        <taxon>Dikarya</taxon>
        <taxon>Ascomycota</taxon>
        <taxon>Pezizomycotina</taxon>
        <taxon>Eurotiomycetes</taxon>
        <taxon>Eurotiomycetidae</taxon>
        <taxon>Eurotiales</taxon>
        <taxon>Aspergillaceae</taxon>
        <taxon>Aspergillus</taxon>
    </lineage>
</organism>
<dbReference type="EMBL" id="BDHI01000017">
    <property type="protein sequence ID" value="GCB24332.1"/>
    <property type="molecule type" value="Genomic_DNA"/>
</dbReference>
<keyword evidence="4" id="KW-1185">Reference proteome</keyword>
<evidence type="ECO:0000313" key="3">
    <source>
        <dbReference type="EMBL" id="GCB24332.1"/>
    </source>
</evidence>
<dbReference type="AlphaFoldDB" id="A0A401KYM9"/>
<gene>
    <name evidence="3" type="ORF">AAWM_07217</name>
</gene>
<feature type="region of interest" description="Disordered" evidence="1">
    <location>
        <begin position="279"/>
        <end position="307"/>
    </location>
</feature>
<feature type="compositionally biased region" description="Polar residues" evidence="1">
    <location>
        <begin position="164"/>
        <end position="174"/>
    </location>
</feature>
<accession>A0A401KYM9</accession>
<dbReference type="Proteomes" id="UP000286921">
    <property type="component" value="Unassembled WGS sequence"/>
</dbReference>
<feature type="domain" description="Myb-like" evidence="2">
    <location>
        <begin position="297"/>
        <end position="350"/>
    </location>
</feature>
<protein>
    <recommendedName>
        <fullName evidence="2">Myb-like domain-containing protein</fullName>
    </recommendedName>
</protein>
<comment type="caution">
    <text evidence="3">The sequence shown here is derived from an EMBL/GenBank/DDBJ whole genome shotgun (WGS) entry which is preliminary data.</text>
</comment>
<evidence type="ECO:0000256" key="1">
    <source>
        <dbReference type="SAM" id="MobiDB-lite"/>
    </source>
</evidence>
<proteinExistence type="predicted"/>
<dbReference type="Gene3D" id="1.10.10.60">
    <property type="entry name" value="Homeodomain-like"/>
    <property type="match status" value="1"/>
</dbReference>
<reference evidence="3 4" key="1">
    <citation type="submission" date="2016-09" db="EMBL/GenBank/DDBJ databases">
        <title>Aspergillus awamori IFM 58123T.</title>
        <authorList>
            <person name="Kusuya Y."/>
            <person name="Shimizu M."/>
            <person name="Takahashi H."/>
            <person name="Yaguchi T."/>
        </authorList>
    </citation>
    <scope>NUCLEOTIDE SEQUENCE [LARGE SCALE GENOMIC DNA]</scope>
    <source>
        <strain evidence="3 4">IFM 58123</strain>
    </source>
</reference>
<dbReference type="PROSITE" id="PS50090">
    <property type="entry name" value="MYB_LIKE"/>
    <property type="match status" value="1"/>
</dbReference>
<evidence type="ECO:0000259" key="2">
    <source>
        <dbReference type="PROSITE" id="PS50090"/>
    </source>
</evidence>
<evidence type="ECO:0000313" key="4">
    <source>
        <dbReference type="Proteomes" id="UP000286921"/>
    </source>
</evidence>